<dbReference type="InterPro" id="IPR016188">
    <property type="entry name" value="PurM-like_N"/>
</dbReference>
<evidence type="ECO:0000259" key="3">
    <source>
        <dbReference type="Pfam" id="PF02769"/>
    </source>
</evidence>
<dbReference type="GO" id="GO:0051604">
    <property type="term" value="P:protein maturation"/>
    <property type="evidence" value="ECO:0007669"/>
    <property type="project" value="TreeGrafter"/>
</dbReference>
<dbReference type="Gene3D" id="3.90.650.10">
    <property type="entry name" value="PurM-like C-terminal domain"/>
    <property type="match status" value="1"/>
</dbReference>
<proteinExistence type="inferred from homology"/>
<dbReference type="Gene3D" id="3.30.1330.10">
    <property type="entry name" value="PurM-like, N-terminal domain"/>
    <property type="match status" value="1"/>
</dbReference>
<evidence type="ECO:0000256" key="1">
    <source>
        <dbReference type="ARBA" id="ARBA00006243"/>
    </source>
</evidence>
<dbReference type="AlphaFoldDB" id="L9Z5B7"/>
<dbReference type="PANTHER" id="PTHR30303:SF4">
    <property type="entry name" value="HYDROGENASE EXPRESSION_FORMATION PROTEIN HYPE"/>
    <property type="match status" value="1"/>
</dbReference>
<dbReference type="Proteomes" id="UP000011592">
    <property type="component" value="Unassembled WGS sequence"/>
</dbReference>
<sequence length="384" mass="39533">MLEPDENRFACQPLVRRSSNSVCSDSYKPRIDPVRGMPGKVSPDELLTHVFERTGAAESDETVVQGPADGEDAAAIDWPDGEGTLVVSSDPISLAAEGVGELGVYVATNDVAVSGADPRWLTAVVLLPSADTNAADGDDTAASTDSGRSLLEGISHDLDAAAREVGASIVGGHSEYVDQLERPLLSLTAMGATDRFVPTGGAAPGDAVILTKAAGIEGSAILAADFGDELDVDPEVRERAEGFLDEISVAPEARIVREYATAMHDPTEGGVAAGLLEVARASSVRLAVDRDAVPIRDATATLCEAAGVDPLRIFGSGALLATVPADAVDDCLVSLADAGLAAAEIGTVRDCDGSDPALSLDGESVTEPIADDLYPLWERVDSEA</sequence>
<feature type="domain" description="PurM-like C-terminal" evidence="3">
    <location>
        <begin position="204"/>
        <end position="352"/>
    </location>
</feature>
<reference evidence="4 5" key="1">
    <citation type="journal article" date="2014" name="PLoS Genet.">
        <title>Phylogenetically driven sequencing of extremely halophilic archaea reveals strategies for static and dynamic osmo-response.</title>
        <authorList>
            <person name="Becker E.A."/>
            <person name="Seitzer P.M."/>
            <person name="Tritt A."/>
            <person name="Larsen D."/>
            <person name="Krusor M."/>
            <person name="Yao A.I."/>
            <person name="Wu D."/>
            <person name="Madern D."/>
            <person name="Eisen J.A."/>
            <person name="Darling A.E."/>
            <person name="Facciotti M.T."/>
        </authorList>
    </citation>
    <scope>NUCLEOTIDE SEQUENCE [LARGE SCALE GENOMIC DNA]</scope>
    <source>
        <strain evidence="4 5">JCM 14663</strain>
    </source>
</reference>
<dbReference type="InterPro" id="IPR011854">
    <property type="entry name" value="HypE"/>
</dbReference>
<keyword evidence="5" id="KW-1185">Reference proteome</keyword>
<dbReference type="SUPFAM" id="SSF55326">
    <property type="entry name" value="PurM N-terminal domain-like"/>
    <property type="match status" value="1"/>
</dbReference>
<dbReference type="SUPFAM" id="SSF56042">
    <property type="entry name" value="PurM C-terminal domain-like"/>
    <property type="match status" value="1"/>
</dbReference>
<accession>L9Z5B7</accession>
<feature type="domain" description="PurM-like N-terminal" evidence="2">
    <location>
        <begin position="70"/>
        <end position="192"/>
    </location>
</feature>
<dbReference type="PANTHER" id="PTHR30303">
    <property type="entry name" value="HYDROGENASE ISOENZYMES FORMATION PROTEIN HYPE"/>
    <property type="match status" value="1"/>
</dbReference>
<protein>
    <submittedName>
        <fullName evidence="4">AIR synthase-related protein domain protein</fullName>
    </submittedName>
</protein>
<gene>
    <name evidence="4" type="ORF">C486_06688</name>
</gene>
<dbReference type="CDD" id="cd06061">
    <property type="entry name" value="PurM-like1"/>
    <property type="match status" value="1"/>
</dbReference>
<dbReference type="Pfam" id="PF02769">
    <property type="entry name" value="AIRS_C"/>
    <property type="match status" value="1"/>
</dbReference>
<evidence type="ECO:0000313" key="4">
    <source>
        <dbReference type="EMBL" id="ELY81685.1"/>
    </source>
</evidence>
<comment type="similarity">
    <text evidence="1">Belongs to the HypE family.</text>
</comment>
<evidence type="ECO:0000313" key="5">
    <source>
        <dbReference type="Proteomes" id="UP000011592"/>
    </source>
</evidence>
<dbReference type="InterPro" id="IPR036676">
    <property type="entry name" value="PurM-like_C_sf"/>
</dbReference>
<organism evidence="4 5">
    <name type="scientific">Natrinema gari JCM 14663</name>
    <dbReference type="NCBI Taxonomy" id="1230459"/>
    <lineage>
        <taxon>Archaea</taxon>
        <taxon>Methanobacteriati</taxon>
        <taxon>Methanobacteriota</taxon>
        <taxon>Stenosarchaea group</taxon>
        <taxon>Halobacteria</taxon>
        <taxon>Halobacteriales</taxon>
        <taxon>Natrialbaceae</taxon>
        <taxon>Natrinema</taxon>
    </lineage>
</organism>
<dbReference type="InterPro" id="IPR036921">
    <property type="entry name" value="PurM-like_N_sf"/>
</dbReference>
<dbReference type="Pfam" id="PF00586">
    <property type="entry name" value="AIRS"/>
    <property type="match status" value="1"/>
</dbReference>
<dbReference type="InterPro" id="IPR010918">
    <property type="entry name" value="PurM-like_C_dom"/>
</dbReference>
<dbReference type="EMBL" id="AOIJ01000041">
    <property type="protein sequence ID" value="ELY81685.1"/>
    <property type="molecule type" value="Genomic_DNA"/>
</dbReference>
<comment type="caution">
    <text evidence="4">The sequence shown here is derived from an EMBL/GenBank/DDBJ whole genome shotgun (WGS) entry which is preliminary data.</text>
</comment>
<name>L9Z5B7_9EURY</name>
<dbReference type="PIRSF" id="PIRSF005644">
    <property type="entry name" value="Hdrgns_mtr_HypE"/>
    <property type="match status" value="1"/>
</dbReference>
<dbReference type="PATRIC" id="fig|1230459.4.peg.1345"/>
<evidence type="ECO:0000259" key="2">
    <source>
        <dbReference type="Pfam" id="PF00586"/>
    </source>
</evidence>